<comment type="caution">
    <text evidence="3">The sequence shown here is derived from an EMBL/GenBank/DDBJ whole genome shotgun (WGS) entry which is preliminary data.</text>
</comment>
<accession>A0A5B0MBX3</accession>
<keyword evidence="4" id="KW-1185">Reference proteome</keyword>
<dbReference type="OrthoDB" id="2507703at2759"/>
<feature type="region of interest" description="Disordered" evidence="2">
    <location>
        <begin position="1"/>
        <end position="214"/>
    </location>
</feature>
<organism evidence="3 4">
    <name type="scientific">Puccinia graminis f. sp. tritici</name>
    <dbReference type="NCBI Taxonomy" id="56615"/>
    <lineage>
        <taxon>Eukaryota</taxon>
        <taxon>Fungi</taxon>
        <taxon>Dikarya</taxon>
        <taxon>Basidiomycota</taxon>
        <taxon>Pucciniomycotina</taxon>
        <taxon>Pucciniomycetes</taxon>
        <taxon>Pucciniales</taxon>
        <taxon>Pucciniaceae</taxon>
        <taxon>Puccinia</taxon>
    </lineage>
</organism>
<sequence length="747" mass="80922">MIKKSTPSPIIKTNKTTTTSPLRQQQLNQLNPSTPPTTTKTATTPIKNKNKNTSPINKLNSQNSTPRSAENHDRRSFQGDHHRHRYMTYSATTTPSPNSIQSNQQTNHHHHQQQQQQQQQHLTLLGAPPNAHYSPHYGQPVQRAPTSKRKPAPPLSPSYNPPSSPILDSLTPRTPSPSHSNSSYLHSPEISPSRRTHRKLIKSRSPSPSPRSGTAIVKKIGSALVAPFRNSNSRRGSDASEIGLSIQEVSRLSSFGPPVQPSGPASSAEHLPWMPSVGAAGSPTPGAQEEDQEGLTEAERIVRASRSRGTLADGTTGAFPERVLRVVNGSASVSTRASGESRTRDLSLEEESCKTTQPLNIVPSQNSRHSYLSTSTKAGCTKCVALEEQLRAEVARGRALERALDAQTLKLDQLRNWATAKVSSLDQTLQAQEKLLQQVEQRMAERHQPDIKSDYLIALQKDYVELNARLALLEAKEHEHDEDDPHDSSPLSPPSHYGRSTVPAYVSKLLEDPREVRPLHTRAYSTPPLATGKARPAPSTSPFSRPSWKPASPATLASKLAPPPPSTPRSPHNPRSAPVTPSSASGRPRYTSALGVKAPSPLGFAYQTRKIIDKDGDELPKRASPTVPIRSPSPPAPSSGSARISNPVSPRISSTTSNGPKHSYARPTLASSSRLSALHPSASPSSSTLLANNRKPDHARSARVSVINPPILRPAAHLGSPRHTVPSTPFNKNKAVGDLIRLFDQPK</sequence>
<evidence type="ECO:0000256" key="2">
    <source>
        <dbReference type="SAM" id="MobiDB-lite"/>
    </source>
</evidence>
<feature type="compositionally biased region" description="Basic and acidic residues" evidence="2">
    <location>
        <begin position="69"/>
        <end position="80"/>
    </location>
</feature>
<proteinExistence type="predicted"/>
<feature type="compositionally biased region" description="Low complexity" evidence="2">
    <location>
        <begin position="550"/>
        <end position="560"/>
    </location>
</feature>
<feature type="compositionally biased region" description="Low complexity" evidence="2">
    <location>
        <begin position="665"/>
        <end position="691"/>
    </location>
</feature>
<evidence type="ECO:0000256" key="1">
    <source>
        <dbReference type="SAM" id="Coils"/>
    </source>
</evidence>
<dbReference type="Proteomes" id="UP000324748">
    <property type="component" value="Unassembled WGS sequence"/>
</dbReference>
<feature type="compositionally biased region" description="Low complexity" evidence="2">
    <location>
        <begin position="203"/>
        <end position="212"/>
    </location>
</feature>
<feature type="region of interest" description="Disordered" evidence="2">
    <location>
        <begin position="477"/>
        <end position="708"/>
    </location>
</feature>
<feature type="region of interest" description="Disordered" evidence="2">
    <location>
        <begin position="713"/>
        <end position="732"/>
    </location>
</feature>
<dbReference type="AlphaFoldDB" id="A0A5B0MBX3"/>
<feature type="compositionally biased region" description="Polar residues" evidence="2">
    <location>
        <begin position="59"/>
        <end position="68"/>
    </location>
</feature>
<feature type="compositionally biased region" description="Low complexity" evidence="2">
    <location>
        <begin position="176"/>
        <end position="188"/>
    </location>
</feature>
<feature type="compositionally biased region" description="Polar residues" evidence="2">
    <location>
        <begin position="89"/>
        <end position="100"/>
    </location>
</feature>
<evidence type="ECO:0000313" key="3">
    <source>
        <dbReference type="EMBL" id="KAA1073786.1"/>
    </source>
</evidence>
<feature type="compositionally biased region" description="Low complexity" evidence="2">
    <location>
        <begin position="24"/>
        <end position="58"/>
    </location>
</feature>
<protein>
    <submittedName>
        <fullName evidence="3">Uncharacterized protein</fullName>
    </submittedName>
</protein>
<feature type="compositionally biased region" description="Basic and acidic residues" evidence="2">
    <location>
        <begin position="610"/>
        <end position="621"/>
    </location>
</feature>
<keyword evidence="1" id="KW-0175">Coiled coil</keyword>
<feature type="region of interest" description="Disordered" evidence="2">
    <location>
        <begin position="253"/>
        <end position="296"/>
    </location>
</feature>
<evidence type="ECO:0000313" key="4">
    <source>
        <dbReference type="Proteomes" id="UP000324748"/>
    </source>
</evidence>
<feature type="compositionally biased region" description="Polar residues" evidence="2">
    <location>
        <begin position="1"/>
        <end position="23"/>
    </location>
</feature>
<feature type="compositionally biased region" description="Pro residues" evidence="2">
    <location>
        <begin position="152"/>
        <end position="164"/>
    </location>
</feature>
<reference evidence="3 4" key="1">
    <citation type="submission" date="2019-05" db="EMBL/GenBank/DDBJ databases">
        <title>Emergence of the Ug99 lineage of the wheat stem rust pathogen through somatic hybridization.</title>
        <authorList>
            <person name="Li F."/>
            <person name="Upadhyaya N.M."/>
            <person name="Sperschneider J."/>
            <person name="Matny O."/>
            <person name="Nguyen-Phuc H."/>
            <person name="Mago R."/>
            <person name="Raley C."/>
            <person name="Miller M.E."/>
            <person name="Silverstein K.A.T."/>
            <person name="Henningsen E."/>
            <person name="Hirsch C.D."/>
            <person name="Visser B."/>
            <person name="Pretorius Z.A."/>
            <person name="Steffenson B.J."/>
            <person name="Schwessinger B."/>
            <person name="Dodds P.N."/>
            <person name="Figueroa M."/>
        </authorList>
    </citation>
    <scope>NUCLEOTIDE SEQUENCE [LARGE SCALE GENOMIC DNA]</scope>
    <source>
        <strain evidence="3">21-0</strain>
    </source>
</reference>
<feature type="compositionally biased region" description="Polar residues" evidence="2">
    <location>
        <begin position="646"/>
        <end position="660"/>
    </location>
</feature>
<gene>
    <name evidence="3" type="ORF">PGT21_025581</name>
</gene>
<dbReference type="EMBL" id="VSWC01000158">
    <property type="protein sequence ID" value="KAA1073786.1"/>
    <property type="molecule type" value="Genomic_DNA"/>
</dbReference>
<feature type="coiled-coil region" evidence="1">
    <location>
        <begin position="422"/>
        <end position="476"/>
    </location>
</feature>
<feature type="compositionally biased region" description="Basic and acidic residues" evidence="2">
    <location>
        <begin position="509"/>
        <end position="518"/>
    </location>
</feature>
<name>A0A5B0MBX3_PUCGR</name>